<evidence type="ECO:0000313" key="2">
    <source>
        <dbReference type="EMBL" id="TKR30897.1"/>
    </source>
</evidence>
<gene>
    <name evidence="2" type="ORF">FCE95_12455</name>
</gene>
<dbReference type="Proteomes" id="UP000308707">
    <property type="component" value="Unassembled WGS sequence"/>
</dbReference>
<evidence type="ECO:0008006" key="4">
    <source>
        <dbReference type="Google" id="ProtNLM"/>
    </source>
</evidence>
<comment type="caution">
    <text evidence="2">The sequence shown here is derived from an EMBL/GenBank/DDBJ whole genome shotgun (WGS) entry which is preliminary data.</text>
</comment>
<feature type="chain" id="PRO_5020965674" description="Lipoprotein" evidence="1">
    <location>
        <begin position="20"/>
        <end position="125"/>
    </location>
</feature>
<sequence length="125" mass="13547">MRILILAALLLSTACSRNEAPQAAPSEAFHRDGVSFELQPQSADSCKARGQAYRGTVRWQVPAAEKIDLELRLRAPGGQVFLGTNKAEGSQETGDWVEPGLWFLLVDHRKGETVAAFQAGPSPCQ</sequence>
<evidence type="ECO:0000313" key="3">
    <source>
        <dbReference type="Proteomes" id="UP000308707"/>
    </source>
</evidence>
<name>A0A4U5JS90_9GAMM</name>
<keyword evidence="1" id="KW-0732">Signal</keyword>
<dbReference type="RefSeq" id="WP_137267328.1">
    <property type="nucleotide sequence ID" value="NZ_SZUA01000002.1"/>
</dbReference>
<accession>A0A4U5JS90</accession>
<dbReference type="OrthoDB" id="6058879at2"/>
<dbReference type="AlphaFoldDB" id="A0A4U5JS90"/>
<reference evidence="2 3" key="1">
    <citation type="submission" date="2019-04" db="EMBL/GenBank/DDBJ databases">
        <title>Reference strain of H23.</title>
        <authorList>
            <person name="Luo X."/>
        </authorList>
    </citation>
    <scope>NUCLEOTIDE SEQUENCE [LARGE SCALE GENOMIC DNA]</scope>
    <source>
        <strain evidence="2 3">H23</strain>
    </source>
</reference>
<evidence type="ECO:0000256" key="1">
    <source>
        <dbReference type="SAM" id="SignalP"/>
    </source>
</evidence>
<protein>
    <recommendedName>
        <fullName evidence="4">Lipoprotein</fullName>
    </recommendedName>
</protein>
<dbReference type="EMBL" id="SZUA01000002">
    <property type="protein sequence ID" value="TKR30897.1"/>
    <property type="molecule type" value="Genomic_DNA"/>
</dbReference>
<proteinExistence type="predicted"/>
<feature type="signal peptide" evidence="1">
    <location>
        <begin position="1"/>
        <end position="19"/>
    </location>
</feature>
<keyword evidence="3" id="KW-1185">Reference proteome</keyword>
<organism evidence="2 3">
    <name type="scientific">Luteimonas gilva</name>
    <dbReference type="NCBI Taxonomy" id="2572684"/>
    <lineage>
        <taxon>Bacteria</taxon>
        <taxon>Pseudomonadati</taxon>
        <taxon>Pseudomonadota</taxon>
        <taxon>Gammaproteobacteria</taxon>
        <taxon>Lysobacterales</taxon>
        <taxon>Lysobacteraceae</taxon>
        <taxon>Luteimonas</taxon>
    </lineage>
</organism>
<dbReference type="PROSITE" id="PS51257">
    <property type="entry name" value="PROKAR_LIPOPROTEIN"/>
    <property type="match status" value="1"/>
</dbReference>